<dbReference type="STRING" id="1192197.JBW_04571"/>
<protein>
    <submittedName>
        <fullName evidence="4">Addiction module toxin, RelE/StbE family</fullName>
    </submittedName>
</protein>
<reference evidence="4 5" key="1">
    <citation type="journal article" date="2015" name="Genome Announc.">
        <title>Complete Genome Sequence of Pelosinus fermentans JBW45, a Member of a Remarkably Competitive Group of Negativicutes in the Firmicutes Phylum.</title>
        <authorList>
            <person name="De Leon K.B."/>
            <person name="Utturkar S.M."/>
            <person name="Camilleri L.B."/>
            <person name="Elias D.A."/>
            <person name="Arkin A.P."/>
            <person name="Fields M.W."/>
            <person name="Brown S.D."/>
            <person name="Wall J.D."/>
        </authorList>
    </citation>
    <scope>NUCLEOTIDE SEQUENCE [LARGE SCALE GENOMIC DNA]</scope>
    <source>
        <strain evidence="4 5">JBW45</strain>
    </source>
</reference>
<dbReference type="HOGENOM" id="CLU_147162_6_2_9"/>
<keyword evidence="3" id="KW-1133">Transmembrane helix</keyword>
<dbReference type="PANTHER" id="PTHR33755:SF6">
    <property type="entry name" value="PLASMID STABILIZATION SYSTEM PROTEIN"/>
    <property type="match status" value="1"/>
</dbReference>
<gene>
    <name evidence="4" type="ORF">JBW_04571</name>
</gene>
<dbReference type="Pfam" id="PF05016">
    <property type="entry name" value="ParE_toxin"/>
    <property type="match status" value="1"/>
</dbReference>
<evidence type="ECO:0000256" key="3">
    <source>
        <dbReference type="SAM" id="Phobius"/>
    </source>
</evidence>
<reference evidence="5" key="2">
    <citation type="submission" date="2015-02" db="EMBL/GenBank/DDBJ databases">
        <title>Complete Genome Sequence of Pelosinus fermentans JBW45.</title>
        <authorList>
            <person name="De Leon K.B."/>
            <person name="Utturkar S.M."/>
            <person name="Camilleri L.B."/>
            <person name="Arkin A.P."/>
            <person name="Fields M.W."/>
            <person name="Brown S.D."/>
            <person name="Wall J.D."/>
        </authorList>
    </citation>
    <scope>NUCLEOTIDE SEQUENCE [LARGE SCALE GENOMIC DNA]</scope>
    <source>
        <strain evidence="5">JBW45</strain>
    </source>
</reference>
<keyword evidence="3" id="KW-0472">Membrane</keyword>
<comment type="similarity">
    <text evidence="1">Belongs to the RelE toxin family.</text>
</comment>
<organism evidence="4 5">
    <name type="scientific">Pelosinus fermentans JBW45</name>
    <dbReference type="NCBI Taxonomy" id="1192197"/>
    <lineage>
        <taxon>Bacteria</taxon>
        <taxon>Bacillati</taxon>
        <taxon>Bacillota</taxon>
        <taxon>Negativicutes</taxon>
        <taxon>Selenomonadales</taxon>
        <taxon>Sporomusaceae</taxon>
        <taxon>Pelosinus</taxon>
    </lineage>
</organism>
<dbReference type="InterPro" id="IPR051803">
    <property type="entry name" value="TA_system_RelE-like_toxin"/>
</dbReference>
<dbReference type="Gene3D" id="3.30.2310.20">
    <property type="entry name" value="RelE-like"/>
    <property type="match status" value="1"/>
</dbReference>
<keyword evidence="2" id="KW-1277">Toxin-antitoxin system</keyword>
<name>I8U293_9FIRM</name>
<evidence type="ECO:0000313" key="4">
    <source>
        <dbReference type="EMBL" id="AJQ29900.1"/>
    </source>
</evidence>
<dbReference type="OrthoDB" id="3268478at2"/>
<evidence type="ECO:0000313" key="5">
    <source>
        <dbReference type="Proteomes" id="UP000005361"/>
    </source>
</evidence>
<dbReference type="Proteomes" id="UP000005361">
    <property type="component" value="Chromosome"/>
</dbReference>
<dbReference type="EMBL" id="CP010978">
    <property type="protein sequence ID" value="AJQ29900.1"/>
    <property type="molecule type" value="Genomic_DNA"/>
</dbReference>
<evidence type="ECO:0000256" key="1">
    <source>
        <dbReference type="ARBA" id="ARBA00006226"/>
    </source>
</evidence>
<dbReference type="RefSeq" id="WP_007955037.1">
    <property type="nucleotide sequence ID" value="NZ_CP010978.1"/>
</dbReference>
<accession>I8U293</accession>
<dbReference type="NCBIfam" id="TIGR02385">
    <property type="entry name" value="RelE_StbE"/>
    <property type="match status" value="1"/>
</dbReference>
<proteinExistence type="inferred from homology"/>
<dbReference type="InterPro" id="IPR007712">
    <property type="entry name" value="RelE/ParE_toxin"/>
</dbReference>
<dbReference type="KEGG" id="pft:JBW_04571"/>
<sequence>MGKYRVEYLPLAYDDLDEIFTYIAADDSRAAANLLNEIDTAVLHLEDFPDMGVNLKNRRLANKGYKMLVVNDYLVFYVVIGSIVEIRRIVSSKRNYTKLF</sequence>
<dbReference type="InterPro" id="IPR035093">
    <property type="entry name" value="RelE/ParE_toxin_dom_sf"/>
</dbReference>
<feature type="transmembrane region" description="Helical" evidence="3">
    <location>
        <begin position="73"/>
        <end position="90"/>
    </location>
</feature>
<dbReference type="PANTHER" id="PTHR33755">
    <property type="entry name" value="TOXIN PARE1-RELATED"/>
    <property type="match status" value="1"/>
</dbReference>
<keyword evidence="3" id="KW-0812">Transmembrane</keyword>
<evidence type="ECO:0000256" key="2">
    <source>
        <dbReference type="ARBA" id="ARBA00022649"/>
    </source>
</evidence>
<dbReference type="AlphaFoldDB" id="I8U293"/>